<evidence type="ECO:0000256" key="1">
    <source>
        <dbReference type="SAM" id="MobiDB-lite"/>
    </source>
</evidence>
<organism evidence="2 3">
    <name type="scientific">Patulibacter brassicae</name>
    <dbReference type="NCBI Taxonomy" id="1705717"/>
    <lineage>
        <taxon>Bacteria</taxon>
        <taxon>Bacillati</taxon>
        <taxon>Actinomycetota</taxon>
        <taxon>Thermoleophilia</taxon>
        <taxon>Solirubrobacterales</taxon>
        <taxon>Patulibacteraceae</taxon>
        <taxon>Patulibacter</taxon>
    </lineage>
</organism>
<evidence type="ECO:0000313" key="2">
    <source>
        <dbReference type="EMBL" id="MDX8152406.1"/>
    </source>
</evidence>
<keyword evidence="3" id="KW-1185">Reference proteome</keyword>
<reference evidence="2 3" key="1">
    <citation type="submission" date="2023-11" db="EMBL/GenBank/DDBJ databases">
        <authorList>
            <person name="Xu M."/>
            <person name="Jiang T."/>
        </authorList>
    </citation>
    <scope>NUCLEOTIDE SEQUENCE [LARGE SCALE GENOMIC DNA]</scope>
    <source>
        <strain evidence="2 3">SD</strain>
    </source>
</reference>
<proteinExistence type="predicted"/>
<name>A0ABU4VKL7_9ACTN</name>
<protein>
    <recommendedName>
        <fullName evidence="4">DUF222 domain-containing protein</fullName>
    </recommendedName>
</protein>
<feature type="compositionally biased region" description="Basic and acidic residues" evidence="1">
    <location>
        <begin position="84"/>
        <end position="99"/>
    </location>
</feature>
<evidence type="ECO:0008006" key="4">
    <source>
        <dbReference type="Google" id="ProtNLM"/>
    </source>
</evidence>
<gene>
    <name evidence="2" type="ORF">SK069_12430</name>
</gene>
<dbReference type="RefSeq" id="WP_319954559.1">
    <property type="nucleotide sequence ID" value="NZ_JAXAVX010000005.1"/>
</dbReference>
<feature type="region of interest" description="Disordered" evidence="1">
    <location>
        <begin position="84"/>
        <end position="122"/>
    </location>
</feature>
<sequence length="193" mass="20779">MSDERRRGFDEALRAIARELEQTVDRLADADLDGLARRAGVDPDEARAWTDGARTWLHAQAEQLGEHDPLGALDDLLGRVARPGARDAETSRPAADRRPATPPTGEDPLDAARPHPLDVPSDEQGLALSALASGRWTVEPGTATLAARGDGPAPTDALGLVRELRVRDWLDADGQVTVVGRHALERWLATATR</sequence>
<comment type="caution">
    <text evidence="2">The sequence shown here is derived from an EMBL/GenBank/DDBJ whole genome shotgun (WGS) entry which is preliminary data.</text>
</comment>
<evidence type="ECO:0000313" key="3">
    <source>
        <dbReference type="Proteomes" id="UP001277761"/>
    </source>
</evidence>
<accession>A0ABU4VKL7</accession>
<dbReference type="EMBL" id="JAXAVX010000005">
    <property type="protein sequence ID" value="MDX8152406.1"/>
    <property type="molecule type" value="Genomic_DNA"/>
</dbReference>
<dbReference type="Proteomes" id="UP001277761">
    <property type="component" value="Unassembled WGS sequence"/>
</dbReference>